<dbReference type="EMBL" id="ML208298">
    <property type="protein sequence ID" value="TFK71390.1"/>
    <property type="molecule type" value="Genomic_DNA"/>
</dbReference>
<reference evidence="1 2" key="1">
    <citation type="journal article" date="2019" name="Nat. Ecol. Evol.">
        <title>Megaphylogeny resolves global patterns of mushroom evolution.</title>
        <authorList>
            <person name="Varga T."/>
            <person name="Krizsan K."/>
            <person name="Foldi C."/>
            <person name="Dima B."/>
            <person name="Sanchez-Garcia M."/>
            <person name="Sanchez-Ramirez S."/>
            <person name="Szollosi G.J."/>
            <person name="Szarkandi J.G."/>
            <person name="Papp V."/>
            <person name="Albert L."/>
            <person name="Andreopoulos W."/>
            <person name="Angelini C."/>
            <person name="Antonin V."/>
            <person name="Barry K.W."/>
            <person name="Bougher N.L."/>
            <person name="Buchanan P."/>
            <person name="Buyck B."/>
            <person name="Bense V."/>
            <person name="Catcheside P."/>
            <person name="Chovatia M."/>
            <person name="Cooper J."/>
            <person name="Damon W."/>
            <person name="Desjardin D."/>
            <person name="Finy P."/>
            <person name="Geml J."/>
            <person name="Haridas S."/>
            <person name="Hughes K."/>
            <person name="Justo A."/>
            <person name="Karasinski D."/>
            <person name="Kautmanova I."/>
            <person name="Kiss B."/>
            <person name="Kocsube S."/>
            <person name="Kotiranta H."/>
            <person name="LaButti K.M."/>
            <person name="Lechner B.E."/>
            <person name="Liimatainen K."/>
            <person name="Lipzen A."/>
            <person name="Lukacs Z."/>
            <person name="Mihaltcheva S."/>
            <person name="Morgado L.N."/>
            <person name="Niskanen T."/>
            <person name="Noordeloos M.E."/>
            <person name="Ohm R.A."/>
            <person name="Ortiz-Santana B."/>
            <person name="Ovrebo C."/>
            <person name="Racz N."/>
            <person name="Riley R."/>
            <person name="Savchenko A."/>
            <person name="Shiryaev A."/>
            <person name="Soop K."/>
            <person name="Spirin V."/>
            <person name="Szebenyi C."/>
            <person name="Tomsovsky M."/>
            <person name="Tulloss R.E."/>
            <person name="Uehling J."/>
            <person name="Grigoriev I.V."/>
            <person name="Vagvolgyi C."/>
            <person name="Papp T."/>
            <person name="Martin F.M."/>
            <person name="Miettinen O."/>
            <person name="Hibbett D.S."/>
            <person name="Nagy L.G."/>
        </authorList>
    </citation>
    <scope>NUCLEOTIDE SEQUENCE [LARGE SCALE GENOMIC DNA]</scope>
    <source>
        <strain evidence="1 2">NL-1719</strain>
    </source>
</reference>
<accession>A0ACD3B0S2</accession>
<gene>
    <name evidence="1" type="ORF">BDN72DRAFT_455725</name>
</gene>
<keyword evidence="2" id="KW-1185">Reference proteome</keyword>
<protein>
    <submittedName>
        <fullName evidence="1">Uncharacterized protein</fullName>
    </submittedName>
</protein>
<proteinExistence type="predicted"/>
<name>A0ACD3B0S2_9AGAR</name>
<dbReference type="Proteomes" id="UP000308600">
    <property type="component" value="Unassembled WGS sequence"/>
</dbReference>
<evidence type="ECO:0000313" key="2">
    <source>
        <dbReference type="Proteomes" id="UP000308600"/>
    </source>
</evidence>
<organism evidence="1 2">
    <name type="scientific">Pluteus cervinus</name>
    <dbReference type="NCBI Taxonomy" id="181527"/>
    <lineage>
        <taxon>Eukaryota</taxon>
        <taxon>Fungi</taxon>
        <taxon>Dikarya</taxon>
        <taxon>Basidiomycota</taxon>
        <taxon>Agaricomycotina</taxon>
        <taxon>Agaricomycetes</taxon>
        <taxon>Agaricomycetidae</taxon>
        <taxon>Agaricales</taxon>
        <taxon>Pluteineae</taxon>
        <taxon>Pluteaceae</taxon>
        <taxon>Pluteus</taxon>
    </lineage>
</organism>
<sequence>MPSAGLGEADALYPHIQRRLVESGEWDRIRSLLFTRLNDVGWIDNVKSNSKERARDMESTSARGLLQELSSSVHSSIPPAVKRDVRSQIKVFLGQEIE</sequence>
<evidence type="ECO:0000313" key="1">
    <source>
        <dbReference type="EMBL" id="TFK71390.1"/>
    </source>
</evidence>